<dbReference type="EMBL" id="LNIX01000014">
    <property type="protein sequence ID" value="OXA47092.1"/>
    <property type="molecule type" value="Genomic_DNA"/>
</dbReference>
<feature type="region of interest" description="Disordered" evidence="1">
    <location>
        <begin position="83"/>
        <end position="143"/>
    </location>
</feature>
<evidence type="ECO:0000313" key="4">
    <source>
        <dbReference type="Proteomes" id="UP000198287"/>
    </source>
</evidence>
<dbReference type="OrthoDB" id="10043580at2759"/>
<dbReference type="Proteomes" id="UP000198287">
    <property type="component" value="Unassembled WGS sequence"/>
</dbReference>
<dbReference type="PANTHER" id="PTHR31195">
    <property type="entry name" value="GEO02494P1"/>
    <property type="match status" value="1"/>
</dbReference>
<name>A0A226DNI0_FOLCA</name>
<feature type="compositionally biased region" description="Basic and acidic residues" evidence="1">
    <location>
        <begin position="83"/>
        <end position="95"/>
    </location>
</feature>
<dbReference type="AlphaFoldDB" id="A0A226DNI0"/>
<feature type="domain" description="DUF4604" evidence="2">
    <location>
        <begin position="12"/>
        <end position="120"/>
    </location>
</feature>
<proteinExistence type="predicted"/>
<evidence type="ECO:0000256" key="1">
    <source>
        <dbReference type="SAM" id="MobiDB-lite"/>
    </source>
</evidence>
<dbReference type="InterPro" id="IPR027911">
    <property type="entry name" value="DUF4604"/>
</dbReference>
<dbReference type="PANTHER" id="PTHR31195:SF2">
    <property type="entry name" value="GEO02494P1"/>
    <property type="match status" value="1"/>
</dbReference>
<dbReference type="Pfam" id="PF15377">
    <property type="entry name" value="DUF4604"/>
    <property type="match status" value="1"/>
</dbReference>
<keyword evidence="4" id="KW-1185">Reference proteome</keyword>
<evidence type="ECO:0000259" key="2">
    <source>
        <dbReference type="Pfam" id="PF15377"/>
    </source>
</evidence>
<sequence length="143" mass="16143">MGGRGRGKKQPVSFINPAEPAFIRRMKEQLGYKEGPNIDTKREELEKATIADEIDREDELPTVVVLKSGDLTEEEAKRIDADVLKEEDADSDGKIAFKKPVKRPAVQDEADKIKKKLEKKESQMAPVKNKSLLSFDDEEDDDD</sequence>
<dbReference type="OMA" id="KRQVGYR"/>
<dbReference type="InterPro" id="IPR040219">
    <property type="entry name" value="KIAA1143-like"/>
</dbReference>
<comment type="caution">
    <text evidence="3">The sequence shown here is derived from an EMBL/GenBank/DDBJ whole genome shotgun (WGS) entry which is preliminary data.</text>
</comment>
<evidence type="ECO:0000313" key="3">
    <source>
        <dbReference type="EMBL" id="OXA47092.1"/>
    </source>
</evidence>
<reference evidence="3 4" key="1">
    <citation type="submission" date="2015-12" db="EMBL/GenBank/DDBJ databases">
        <title>The genome of Folsomia candida.</title>
        <authorList>
            <person name="Faddeeva A."/>
            <person name="Derks M.F."/>
            <person name="Anvar Y."/>
            <person name="Smit S."/>
            <person name="Van Straalen N."/>
            <person name="Roelofs D."/>
        </authorList>
    </citation>
    <scope>NUCLEOTIDE SEQUENCE [LARGE SCALE GENOMIC DNA]</scope>
    <source>
        <strain evidence="3 4">VU population</strain>
        <tissue evidence="3">Whole body</tissue>
    </source>
</reference>
<gene>
    <name evidence="3" type="ORF">Fcan01_18520</name>
</gene>
<accession>A0A226DNI0</accession>
<feature type="compositionally biased region" description="Basic and acidic residues" evidence="1">
    <location>
        <begin position="105"/>
        <end position="122"/>
    </location>
</feature>
<organism evidence="3 4">
    <name type="scientific">Folsomia candida</name>
    <name type="common">Springtail</name>
    <dbReference type="NCBI Taxonomy" id="158441"/>
    <lineage>
        <taxon>Eukaryota</taxon>
        <taxon>Metazoa</taxon>
        <taxon>Ecdysozoa</taxon>
        <taxon>Arthropoda</taxon>
        <taxon>Hexapoda</taxon>
        <taxon>Collembola</taxon>
        <taxon>Entomobryomorpha</taxon>
        <taxon>Isotomoidea</taxon>
        <taxon>Isotomidae</taxon>
        <taxon>Proisotominae</taxon>
        <taxon>Folsomia</taxon>
    </lineage>
</organism>
<protein>
    <recommendedName>
        <fullName evidence="2">DUF4604 domain-containing protein</fullName>
    </recommendedName>
</protein>